<keyword evidence="7" id="KW-1185">Reference proteome</keyword>
<reference evidence="6" key="2">
    <citation type="journal article" date="2023" name="IMA Fungus">
        <title>Comparative genomic study of the Penicillium genus elucidates a diverse pangenome and 15 lateral gene transfer events.</title>
        <authorList>
            <person name="Petersen C."/>
            <person name="Sorensen T."/>
            <person name="Nielsen M.R."/>
            <person name="Sondergaard T.E."/>
            <person name="Sorensen J.L."/>
            <person name="Fitzpatrick D.A."/>
            <person name="Frisvad J.C."/>
            <person name="Nielsen K.L."/>
        </authorList>
    </citation>
    <scope>NUCLEOTIDE SEQUENCE</scope>
    <source>
        <strain evidence="6">IBT 21472</strain>
    </source>
</reference>
<dbReference type="GO" id="GO:0003677">
    <property type="term" value="F:DNA binding"/>
    <property type="evidence" value="ECO:0007669"/>
    <property type="project" value="UniProtKB-KW"/>
</dbReference>
<name>A0A9W9U975_9EURO</name>
<dbReference type="InterPro" id="IPR036864">
    <property type="entry name" value="Zn2-C6_fun-type_DNA-bd_sf"/>
</dbReference>
<comment type="caution">
    <text evidence="6">The sequence shown here is derived from an EMBL/GenBank/DDBJ whole genome shotgun (WGS) entry which is preliminary data.</text>
</comment>
<dbReference type="CDD" id="cd00067">
    <property type="entry name" value="GAL4"/>
    <property type="match status" value="1"/>
</dbReference>
<accession>A0A9W9U975</accession>
<evidence type="ECO:0000313" key="7">
    <source>
        <dbReference type="Proteomes" id="UP001147746"/>
    </source>
</evidence>
<dbReference type="GO" id="GO:0008270">
    <property type="term" value="F:zinc ion binding"/>
    <property type="evidence" value="ECO:0007669"/>
    <property type="project" value="InterPro"/>
</dbReference>
<proteinExistence type="predicted"/>
<dbReference type="Proteomes" id="UP001147746">
    <property type="component" value="Unassembled WGS sequence"/>
</dbReference>
<dbReference type="GO" id="GO:0000981">
    <property type="term" value="F:DNA-binding transcription factor activity, RNA polymerase II-specific"/>
    <property type="evidence" value="ECO:0007669"/>
    <property type="project" value="InterPro"/>
</dbReference>
<organism evidence="6 7">
    <name type="scientific">Penicillium atrosanguineum</name>
    <dbReference type="NCBI Taxonomy" id="1132637"/>
    <lineage>
        <taxon>Eukaryota</taxon>
        <taxon>Fungi</taxon>
        <taxon>Dikarya</taxon>
        <taxon>Ascomycota</taxon>
        <taxon>Pezizomycotina</taxon>
        <taxon>Eurotiomycetes</taxon>
        <taxon>Eurotiomycetidae</taxon>
        <taxon>Eurotiales</taxon>
        <taxon>Aspergillaceae</taxon>
        <taxon>Penicillium</taxon>
    </lineage>
</organism>
<keyword evidence="3" id="KW-0804">Transcription</keyword>
<sequence length="673" mass="73530">MLRRALSGRSQHSGALASGHDLSSFGHVIFSGPAVYPTDPVLVLEHSHSNIHAGLPSLTSLEGDSNDSATFYDVPQFWPSEDHVNPVDLHASPSSAAFPNEFFLNDLGQPQQQEYYVALPFDQPTLAAYPPPWAFPTSMSYSQGSTSSPDIQDHSNDWPANSQNRSPPMPFGVQNASNPHSREFGVHKPSFSQSTSTDKLPSGETPFIIIEDPTHPGTYREKKHRSREDLAKQKQASHDLKVSGGACVWCYRSKKKCDASPVCHPCRSGNRKCIRDSAQLSLLAPIVTISNSTSAVPQSPPSHKTIATLNYLGATVFQKAEALTAVLNIRQPHGGNLHTWAMNLTRADLTLPNNTKAAIDQFLAKAIICGQGSQLSRLENVYGSHPLVQEALKMAKLFLAVSGIAKTSICTHPDHLGAARLTMLLVMVAGSQRLVEISQFFSVGLHDALRRKDLQDNYCGGQYSPQTNDPLHPLWVAYALYYRVISGLLGLEPDSPIANIFQSLEPHLDEAHKTTWSVIINLSPCPRHLKRRPKLALREDIPVLSSASHFDLSFSTSIEAWGNGSAPQMMLGQDDPDLISEPSYGVEVLLDVPWTQPVFFPNNALASQNGLRPSSEPQMARSLFGSILRIGSSDSSSIDPTVLNLLDPTAVPQGELRDTIDTVMLEEPPCFIR</sequence>
<feature type="compositionally biased region" description="Polar residues" evidence="5">
    <location>
        <begin position="190"/>
        <end position="199"/>
    </location>
</feature>
<keyword evidence="1" id="KW-0805">Transcription regulation</keyword>
<evidence type="ECO:0000313" key="6">
    <source>
        <dbReference type="EMBL" id="KAJ5324408.1"/>
    </source>
</evidence>
<protein>
    <recommendedName>
        <fullName evidence="8">Zn(2)-C6 fungal-type domain-containing protein</fullName>
    </recommendedName>
</protein>
<dbReference type="InterPro" id="IPR001138">
    <property type="entry name" value="Zn2Cys6_DnaBD"/>
</dbReference>
<evidence type="ECO:0000256" key="3">
    <source>
        <dbReference type="ARBA" id="ARBA00023163"/>
    </source>
</evidence>
<evidence type="ECO:0000256" key="1">
    <source>
        <dbReference type="ARBA" id="ARBA00023015"/>
    </source>
</evidence>
<keyword evidence="4" id="KW-0539">Nucleus</keyword>
<gene>
    <name evidence="6" type="ORF">N7476_003008</name>
</gene>
<feature type="region of interest" description="Disordered" evidence="5">
    <location>
        <begin position="140"/>
        <end position="220"/>
    </location>
</feature>
<dbReference type="AlphaFoldDB" id="A0A9W9U975"/>
<evidence type="ECO:0000256" key="2">
    <source>
        <dbReference type="ARBA" id="ARBA00023125"/>
    </source>
</evidence>
<evidence type="ECO:0008006" key="8">
    <source>
        <dbReference type="Google" id="ProtNLM"/>
    </source>
</evidence>
<keyword evidence="2" id="KW-0238">DNA-binding</keyword>
<reference evidence="6" key="1">
    <citation type="submission" date="2022-12" db="EMBL/GenBank/DDBJ databases">
        <authorList>
            <person name="Petersen C."/>
        </authorList>
    </citation>
    <scope>NUCLEOTIDE SEQUENCE</scope>
    <source>
        <strain evidence="6">IBT 21472</strain>
    </source>
</reference>
<evidence type="ECO:0000256" key="5">
    <source>
        <dbReference type="SAM" id="MobiDB-lite"/>
    </source>
</evidence>
<dbReference type="EMBL" id="JAPZBO010000002">
    <property type="protein sequence ID" value="KAJ5324408.1"/>
    <property type="molecule type" value="Genomic_DNA"/>
</dbReference>
<dbReference type="SUPFAM" id="SSF57701">
    <property type="entry name" value="Zn2/Cys6 DNA-binding domain"/>
    <property type="match status" value="1"/>
</dbReference>
<evidence type="ECO:0000256" key="4">
    <source>
        <dbReference type="ARBA" id="ARBA00023242"/>
    </source>
</evidence>